<gene>
    <name evidence="3" type="ORF">H4W19_04640</name>
</gene>
<keyword evidence="1" id="KW-0812">Transmembrane</keyword>
<protein>
    <submittedName>
        <fullName evidence="3">Acyltransferase family protein</fullName>
    </submittedName>
</protein>
<accession>A0ABX6RCS7</accession>
<feature type="transmembrane region" description="Helical" evidence="1">
    <location>
        <begin position="272"/>
        <end position="291"/>
    </location>
</feature>
<dbReference type="InterPro" id="IPR050623">
    <property type="entry name" value="Glucan_succinyl_AcylTrfase"/>
</dbReference>
<feature type="transmembrane region" description="Helical" evidence="1">
    <location>
        <begin position="89"/>
        <end position="110"/>
    </location>
</feature>
<name>A0ABX6RCS7_PSEMX</name>
<evidence type="ECO:0000313" key="4">
    <source>
        <dbReference type="Proteomes" id="UP000515506"/>
    </source>
</evidence>
<keyword evidence="3" id="KW-0808">Transferase</keyword>
<dbReference type="Pfam" id="PF01757">
    <property type="entry name" value="Acyl_transf_3"/>
    <property type="match status" value="1"/>
</dbReference>
<feature type="transmembrane region" description="Helical" evidence="1">
    <location>
        <begin position="312"/>
        <end position="330"/>
    </location>
</feature>
<dbReference type="RefSeq" id="WP_185896215.1">
    <property type="nucleotide sequence ID" value="NZ_CP060028.1"/>
</dbReference>
<dbReference type="GO" id="GO:0016746">
    <property type="term" value="F:acyltransferase activity"/>
    <property type="evidence" value="ECO:0007669"/>
    <property type="project" value="UniProtKB-KW"/>
</dbReference>
<dbReference type="PANTHER" id="PTHR36927:SF1">
    <property type="entry name" value="MDO-LIKE PROTEIN"/>
    <property type="match status" value="1"/>
</dbReference>
<dbReference type="Proteomes" id="UP000515506">
    <property type="component" value="Chromosome"/>
</dbReference>
<keyword evidence="3" id="KW-0012">Acyltransferase</keyword>
<evidence type="ECO:0000259" key="2">
    <source>
        <dbReference type="Pfam" id="PF01757"/>
    </source>
</evidence>
<organism evidence="3 4">
    <name type="scientific">Pseudoxanthomonas mexicana</name>
    <dbReference type="NCBI Taxonomy" id="128785"/>
    <lineage>
        <taxon>Bacteria</taxon>
        <taxon>Pseudomonadati</taxon>
        <taxon>Pseudomonadota</taxon>
        <taxon>Gammaproteobacteria</taxon>
        <taxon>Lysobacterales</taxon>
        <taxon>Lysobacteraceae</taxon>
        <taxon>Pseudoxanthomonas</taxon>
    </lineage>
</organism>
<proteinExistence type="predicted"/>
<feature type="transmembrane region" description="Helical" evidence="1">
    <location>
        <begin position="212"/>
        <end position="229"/>
    </location>
</feature>
<feature type="transmembrane region" description="Helical" evidence="1">
    <location>
        <begin position="336"/>
        <end position="358"/>
    </location>
</feature>
<keyword evidence="1" id="KW-0472">Membrane</keyword>
<evidence type="ECO:0000256" key="1">
    <source>
        <dbReference type="SAM" id="Phobius"/>
    </source>
</evidence>
<keyword evidence="1" id="KW-1133">Transmembrane helix</keyword>
<feature type="domain" description="Acyltransferase 3" evidence="2">
    <location>
        <begin position="8"/>
        <end position="354"/>
    </location>
</feature>
<feature type="transmembrane region" description="Helical" evidence="1">
    <location>
        <begin position="53"/>
        <end position="77"/>
    </location>
</feature>
<dbReference type="EMBL" id="CP060028">
    <property type="protein sequence ID" value="QND81070.1"/>
    <property type="molecule type" value="Genomic_DNA"/>
</dbReference>
<dbReference type="PANTHER" id="PTHR36927">
    <property type="entry name" value="BLR4337 PROTEIN"/>
    <property type="match status" value="1"/>
</dbReference>
<keyword evidence="4" id="KW-1185">Reference proteome</keyword>
<feature type="transmembrane region" description="Helical" evidence="1">
    <location>
        <begin position="12"/>
        <end position="33"/>
    </location>
</feature>
<feature type="transmembrane region" description="Helical" evidence="1">
    <location>
        <begin position="241"/>
        <end position="260"/>
    </location>
</feature>
<reference evidence="3 4" key="1">
    <citation type="submission" date="2020-08" db="EMBL/GenBank/DDBJ databases">
        <title>Streptomycin resistant and MDR strain, P. mexicana.</title>
        <authorList>
            <person name="Ganesh-kumar S."/>
            <person name="Zhe T."/>
            <person name="Yu Z."/>
            <person name="Min Y."/>
        </authorList>
    </citation>
    <scope>NUCLEOTIDE SEQUENCE [LARGE SCALE GENOMIC DNA]</scope>
    <source>
        <strain evidence="3 4">GTZY</strain>
    </source>
</reference>
<feature type="transmembrane region" description="Helical" evidence="1">
    <location>
        <begin position="145"/>
        <end position="166"/>
    </location>
</feature>
<dbReference type="InterPro" id="IPR002656">
    <property type="entry name" value="Acyl_transf_3_dom"/>
</dbReference>
<feature type="transmembrane region" description="Helical" evidence="1">
    <location>
        <begin position="178"/>
        <end position="200"/>
    </location>
</feature>
<sequence length="401" mass="44876">MQAEDRLHYMDHLRALAMLAGVLFHAALAYSPLMHAIWPTADTGRSLVVDGAAWFLHLFRMPLFFVVAGFFAALLVARRGLGGLFRNRCARVLLPLLLFLPLVTASMYGLTQHAAATVRHPSPVLAWLRTYIDRHDTMPFVPGWAHLWFLFYLMLFTVLVWVASALELRRIGDSLASLPAALLPAVLPVWLALPLVWAGVPWPAPDALLPSLWALVFFGTYFALGYGMYTRADLLDRLRPLSSWLLCGAVAAYALLFWSSRGFTAAVRPSSWGHAVLQAYAGCWLTLWCVLVARRWLDVRNRTLRWLADASYWVYLVHLPVLFAIQYGLLDVRLHWSAKFALATVCTLAVSFASYQALVRHTVIGRLLDGKLPATARRPATASDAIFPVPDPQVDMKERDA</sequence>
<evidence type="ECO:0000313" key="3">
    <source>
        <dbReference type="EMBL" id="QND81070.1"/>
    </source>
</evidence>